<evidence type="ECO:0000256" key="1">
    <source>
        <dbReference type="SAM" id="MobiDB-lite"/>
    </source>
</evidence>
<feature type="compositionally biased region" description="Basic and acidic residues" evidence="1">
    <location>
        <begin position="530"/>
        <end position="541"/>
    </location>
</feature>
<reference evidence="2 3" key="1">
    <citation type="journal article" date="2005" name="Science">
        <title>The genome sequence of Trypanosoma cruzi, etiologic agent of Chagas disease.</title>
        <authorList>
            <person name="El-Sayed N.M."/>
            <person name="Myler P.J."/>
            <person name="Bartholomeu D.C."/>
            <person name="Nilsson D."/>
            <person name="Aggarwal G."/>
            <person name="Tran A.N."/>
            <person name="Ghedin E."/>
            <person name="Worthey E.A."/>
            <person name="Delcher A.L."/>
            <person name="Blandin G."/>
            <person name="Westenberger S.J."/>
            <person name="Caler E."/>
            <person name="Cerqueira G.C."/>
            <person name="Branche C."/>
            <person name="Haas B."/>
            <person name="Anupama A."/>
            <person name="Arner E."/>
            <person name="Aslund L."/>
            <person name="Attipoe P."/>
            <person name="Bontempi E."/>
            <person name="Bringaud F."/>
            <person name="Burton P."/>
            <person name="Cadag E."/>
            <person name="Campbell D.A."/>
            <person name="Carrington M."/>
            <person name="Crabtree J."/>
            <person name="Darban H."/>
            <person name="da Silveira J.F."/>
            <person name="de Jong P."/>
            <person name="Edwards K."/>
            <person name="Englund P.T."/>
            <person name="Fazelina G."/>
            <person name="Feldblyum T."/>
            <person name="Ferella M."/>
            <person name="Frasch A.C."/>
            <person name="Gull K."/>
            <person name="Horn D."/>
            <person name="Hou L."/>
            <person name="Huang Y."/>
            <person name="Kindlund E."/>
            <person name="Klingbeil M."/>
            <person name="Kluge S."/>
            <person name="Koo H."/>
            <person name="Lacerda D."/>
            <person name="Levin M.J."/>
            <person name="Lorenzi H."/>
            <person name="Louie T."/>
            <person name="Machado C.R."/>
            <person name="McCulloch R."/>
            <person name="McKenna A."/>
            <person name="Mizuno Y."/>
            <person name="Mottram J.C."/>
            <person name="Nelson S."/>
            <person name="Ochaya S."/>
            <person name="Osoegawa K."/>
            <person name="Pai G."/>
            <person name="Parsons M."/>
            <person name="Pentony M."/>
            <person name="Pettersson U."/>
            <person name="Pop M."/>
            <person name="Ramirez J.L."/>
            <person name="Rinta J."/>
            <person name="Robertson L."/>
            <person name="Salzberg S.L."/>
            <person name="Sanchez D.O."/>
            <person name="Seyler A."/>
            <person name="Sharma R."/>
            <person name="Shetty J."/>
            <person name="Simpson A.J."/>
            <person name="Sisk E."/>
            <person name="Tammi M.T."/>
            <person name="Tarleton R."/>
            <person name="Teixeira S."/>
            <person name="Van Aken S."/>
            <person name="Vogt C."/>
            <person name="Ward P.N."/>
            <person name="Wickstead B."/>
            <person name="Wortman J."/>
            <person name="White O."/>
            <person name="Fraser C.M."/>
            <person name="Stuart K.D."/>
            <person name="Andersson B."/>
        </authorList>
    </citation>
    <scope>NUCLEOTIDE SEQUENCE [LARGE SCALE GENOMIC DNA]</scope>
    <source>
        <strain evidence="2 3">CL Brener</strain>
    </source>
</reference>
<dbReference type="KEGG" id="tcr:504255.20"/>
<feature type="region of interest" description="Disordered" evidence="1">
    <location>
        <begin position="387"/>
        <end position="430"/>
    </location>
</feature>
<gene>
    <name evidence="2" type="ORF">Tc00.1047053504255.20</name>
</gene>
<protein>
    <submittedName>
        <fullName evidence="2">Uncharacterized protein</fullName>
    </submittedName>
</protein>
<dbReference type="EMBL" id="AAHK01001772">
    <property type="protein sequence ID" value="EAN84177.1"/>
    <property type="molecule type" value="Genomic_DNA"/>
</dbReference>
<dbReference type="PaxDb" id="353153-Q4CV76"/>
<feature type="region of interest" description="Disordered" evidence="1">
    <location>
        <begin position="60"/>
        <end position="82"/>
    </location>
</feature>
<feature type="region of interest" description="Disordered" evidence="1">
    <location>
        <begin position="1"/>
        <end position="45"/>
    </location>
</feature>
<evidence type="ECO:0000313" key="3">
    <source>
        <dbReference type="Proteomes" id="UP000002296"/>
    </source>
</evidence>
<feature type="region of interest" description="Disordered" evidence="1">
    <location>
        <begin position="195"/>
        <end position="270"/>
    </location>
</feature>
<sequence>MRNRRQSPQREQEIGNDDINGKEERELAALSPHDSLPKWGNGQYKPCRAYSVREGNNSSTAIRREISAPTGAVPAAGERGDGMKTPYAPTVYTRTVINGLFEKGAEAAAPDKAVHLPQVRSPHRDRELPLLVYRQSVPSTSVRKFVAPSMFPHLPDDNMRDASVKKSYENEGGVGFASSMRQRNCLNDADVLPQGALKNSQTRQEVRMPHSSGINESRVSQTYPHTSNGATEFSNGPSSANRNSQDNANKEKLASSNHISGKDAEEMCSTDKGNSIQSAALMPFNRAGERKNDGTLGISSRKGRIVGSDTVSRGFTYTPSAQALSSYDEANGEAPFMPPNAIRISTTTATKTVRKVKYLPVDEEYIDSDEEEEPPIDAVPPEFPFTDDNNRNSIPSHVPSFPQSRRGFSQEGRLPLTSGKENGNLSRNLSKSNSLRTISGISPMSILGSYKWVCRRPVTRESFSFPEAYPAPAPVLVSPGESGGAGEPCFLLQRHQQRLVIGARVDDLKCRQGNWSGFNGGNSCPSSVRGTDEARGKKDVAPTKPNTTVAGGHARPFRSLSSLSDSLDDGMKSSERLTSMRSSAACSTVTQAISMDGEMGSALDVVVVKKSENSSEQGVVTGMNEWEEEDEEDVPYNMFPASPTLTIPALKASNRKLNLQLGQQEHRSLSASNDSRRWPA</sequence>
<dbReference type="RefSeq" id="XP_806028.1">
    <property type="nucleotide sequence ID" value="XM_800935.1"/>
</dbReference>
<evidence type="ECO:0000313" key="2">
    <source>
        <dbReference type="EMBL" id="EAN84177.1"/>
    </source>
</evidence>
<keyword evidence="3" id="KW-1185">Reference proteome</keyword>
<feature type="compositionally biased region" description="Polar residues" evidence="1">
    <location>
        <begin position="212"/>
        <end position="247"/>
    </location>
</feature>
<feature type="compositionally biased region" description="Polar residues" evidence="1">
    <location>
        <begin position="391"/>
        <end position="407"/>
    </location>
</feature>
<accession>Q4CV76</accession>
<dbReference type="Proteomes" id="UP000002296">
    <property type="component" value="Unassembled WGS sequence"/>
</dbReference>
<dbReference type="AlphaFoldDB" id="Q4CV76"/>
<feature type="compositionally biased region" description="Basic and acidic residues" evidence="1">
    <location>
        <begin position="8"/>
        <end position="27"/>
    </location>
</feature>
<dbReference type="InParanoid" id="Q4CV76"/>
<proteinExistence type="predicted"/>
<organism evidence="2 3">
    <name type="scientific">Trypanosoma cruzi (strain CL Brener)</name>
    <dbReference type="NCBI Taxonomy" id="353153"/>
    <lineage>
        <taxon>Eukaryota</taxon>
        <taxon>Discoba</taxon>
        <taxon>Euglenozoa</taxon>
        <taxon>Kinetoplastea</taxon>
        <taxon>Metakinetoplastina</taxon>
        <taxon>Trypanosomatida</taxon>
        <taxon>Trypanosomatidae</taxon>
        <taxon>Trypanosoma</taxon>
        <taxon>Schizotrypanum</taxon>
    </lineage>
</organism>
<feature type="region of interest" description="Disordered" evidence="1">
    <location>
        <begin position="526"/>
        <end position="579"/>
    </location>
</feature>
<comment type="caution">
    <text evidence="2">The sequence shown here is derived from an EMBL/GenBank/DDBJ whole genome shotgun (WGS) entry which is preliminary data.</text>
</comment>
<name>Q4CV76_TRYCC</name>
<dbReference type="GeneID" id="3535934"/>